<keyword evidence="3" id="KW-0436">Ligase</keyword>
<dbReference type="Pfam" id="PF13193">
    <property type="entry name" value="AMP-binding_C"/>
    <property type="match status" value="1"/>
</dbReference>
<dbReference type="InterPro" id="IPR025110">
    <property type="entry name" value="AMP-bd_C"/>
</dbReference>
<proteinExistence type="inferred from homology"/>
<evidence type="ECO:0000256" key="1">
    <source>
        <dbReference type="ARBA" id="ARBA00004275"/>
    </source>
</evidence>
<evidence type="ECO:0008006" key="9">
    <source>
        <dbReference type="Google" id="ProtNLM"/>
    </source>
</evidence>
<evidence type="ECO:0000259" key="5">
    <source>
        <dbReference type="Pfam" id="PF00501"/>
    </source>
</evidence>
<organism evidence="7 8">
    <name type="scientific">Brenthis ino</name>
    <name type="common">lesser marbled fritillary</name>
    <dbReference type="NCBI Taxonomy" id="405034"/>
    <lineage>
        <taxon>Eukaryota</taxon>
        <taxon>Metazoa</taxon>
        <taxon>Ecdysozoa</taxon>
        <taxon>Arthropoda</taxon>
        <taxon>Hexapoda</taxon>
        <taxon>Insecta</taxon>
        <taxon>Pterygota</taxon>
        <taxon>Neoptera</taxon>
        <taxon>Endopterygota</taxon>
        <taxon>Lepidoptera</taxon>
        <taxon>Glossata</taxon>
        <taxon>Ditrysia</taxon>
        <taxon>Papilionoidea</taxon>
        <taxon>Nymphalidae</taxon>
        <taxon>Heliconiinae</taxon>
        <taxon>Argynnini</taxon>
        <taxon>Brenthis</taxon>
    </lineage>
</organism>
<dbReference type="SUPFAM" id="SSF56801">
    <property type="entry name" value="Acetyl-CoA synthetase-like"/>
    <property type="match status" value="1"/>
</dbReference>
<comment type="similarity">
    <text evidence="2">Belongs to the ATP-dependent AMP-binding enzyme family.</text>
</comment>
<dbReference type="Gene3D" id="3.30.300.30">
    <property type="match status" value="1"/>
</dbReference>
<evidence type="ECO:0000256" key="4">
    <source>
        <dbReference type="ARBA" id="ARBA00023140"/>
    </source>
</evidence>
<dbReference type="PROSITE" id="PS00455">
    <property type="entry name" value="AMP_BINDING"/>
    <property type="match status" value="1"/>
</dbReference>
<keyword evidence="4" id="KW-0576">Peroxisome</keyword>
<dbReference type="OrthoDB" id="10253869at2759"/>
<feature type="domain" description="AMP-binding enzyme C-terminal" evidence="6">
    <location>
        <begin position="424"/>
        <end position="500"/>
    </location>
</feature>
<dbReference type="InterPro" id="IPR045851">
    <property type="entry name" value="AMP-bd_C_sf"/>
</dbReference>
<sequence length="523" mass="58159">MPPHLNFGAFVLQKILAHDSDKAALINGSTGEEISYKEMAQKIVNVATSLLNLGIKKGDTVAVFSENRIEYILTAIAVYCSGATVTFFNSAYTKDDLINALTISKATYIFLSSETFTTHEYIKSIKTIIKCILYDDVSNHTNCLYFKNLAENYADIKTYQAYDFKGTTQTSTILYSSGTTGLAKGAKISHQNLITVCQQPMMTTTKLKPLTIAPWSSTFGLTCTLREIAYGRTLVFLQKYNEKQYLRTIEKYKIDMLYVAPPLIVMLYKSMIASDYNLSTIEIIYSGGALVHAKSIRKLKDRFPHIKHVLQGYGMTEATGAVTEELEDAAKEGSVGRVVPGIIAKIVDPETNKILGCNEPGEVCIKGPVLFEGYIGRDMKNEFDNDGFYKTGDIAYYDEDGYFYIVDRIKEIIKYKAWQVSPSELEAIILQHPAVKDVGVTGAPDTLAGQLPTAFVVKQPNANVTEQEIIDFVSDKVSPWKKLRGGVIFLKEIPKTASGKILRRKLQTLLPKQIPQKLPASKL</sequence>
<dbReference type="FunFam" id="3.30.300.30:FF:000007">
    <property type="entry name" value="4-coumarate--CoA ligase 2"/>
    <property type="match status" value="1"/>
</dbReference>
<reference evidence="7" key="1">
    <citation type="submission" date="2021-12" db="EMBL/GenBank/DDBJ databases">
        <authorList>
            <person name="Martin H S."/>
        </authorList>
    </citation>
    <scope>NUCLEOTIDE SEQUENCE</scope>
</reference>
<evidence type="ECO:0000259" key="6">
    <source>
        <dbReference type="Pfam" id="PF13193"/>
    </source>
</evidence>
<dbReference type="PANTHER" id="PTHR24096:SF149">
    <property type="entry name" value="AMP-BINDING DOMAIN-CONTAINING PROTEIN-RELATED"/>
    <property type="match status" value="1"/>
</dbReference>
<dbReference type="AlphaFoldDB" id="A0A8J9YCH5"/>
<evidence type="ECO:0000256" key="3">
    <source>
        <dbReference type="ARBA" id="ARBA00022598"/>
    </source>
</evidence>
<dbReference type="PANTHER" id="PTHR24096">
    <property type="entry name" value="LONG-CHAIN-FATTY-ACID--COA LIGASE"/>
    <property type="match status" value="1"/>
</dbReference>
<comment type="subcellular location">
    <subcellularLocation>
        <location evidence="1">Peroxisome</location>
    </subcellularLocation>
</comment>
<feature type="non-terminal residue" evidence="7">
    <location>
        <position position="523"/>
    </location>
</feature>
<dbReference type="Gene3D" id="3.40.50.12780">
    <property type="entry name" value="N-terminal domain of ligase-like"/>
    <property type="match status" value="1"/>
</dbReference>
<evidence type="ECO:0000313" key="7">
    <source>
        <dbReference type="EMBL" id="CAH0727344.1"/>
    </source>
</evidence>
<dbReference type="GO" id="GO:0016405">
    <property type="term" value="F:CoA-ligase activity"/>
    <property type="evidence" value="ECO:0007669"/>
    <property type="project" value="TreeGrafter"/>
</dbReference>
<dbReference type="GO" id="GO:0005777">
    <property type="term" value="C:peroxisome"/>
    <property type="evidence" value="ECO:0007669"/>
    <property type="project" value="UniProtKB-SubCell"/>
</dbReference>
<feature type="domain" description="AMP-dependent synthetase/ligase" evidence="5">
    <location>
        <begin position="17"/>
        <end position="374"/>
    </location>
</feature>
<name>A0A8J9YCH5_9NEOP</name>
<dbReference type="Proteomes" id="UP000838878">
    <property type="component" value="Chromosome 6"/>
</dbReference>
<gene>
    <name evidence="7" type="ORF">BINO364_LOCUS12699</name>
</gene>
<dbReference type="Pfam" id="PF00501">
    <property type="entry name" value="AMP-binding"/>
    <property type="match status" value="1"/>
</dbReference>
<evidence type="ECO:0000313" key="8">
    <source>
        <dbReference type="Proteomes" id="UP000838878"/>
    </source>
</evidence>
<keyword evidence="8" id="KW-1185">Reference proteome</keyword>
<evidence type="ECO:0000256" key="2">
    <source>
        <dbReference type="ARBA" id="ARBA00006432"/>
    </source>
</evidence>
<dbReference type="EMBL" id="OV170226">
    <property type="protein sequence ID" value="CAH0727344.1"/>
    <property type="molecule type" value="Genomic_DNA"/>
</dbReference>
<dbReference type="InterPro" id="IPR000873">
    <property type="entry name" value="AMP-dep_synth/lig_dom"/>
</dbReference>
<accession>A0A8J9YCH5</accession>
<dbReference type="InterPro" id="IPR042099">
    <property type="entry name" value="ANL_N_sf"/>
</dbReference>
<dbReference type="InterPro" id="IPR020845">
    <property type="entry name" value="AMP-binding_CS"/>
</dbReference>
<protein>
    <recommendedName>
        <fullName evidence="9">Luciferin 4-monooxygenase</fullName>
    </recommendedName>
</protein>